<proteinExistence type="inferred from homology"/>
<reference evidence="4 5" key="1">
    <citation type="journal article" date="2013" name="Nat. Commun.">
        <title>Genome sequence and functional genomic analysis of the oil-degrading bacterium Oleispira antarctica.</title>
        <authorList>
            <person name="Kube M."/>
            <person name="Chernikova T.N."/>
            <person name="Al-Ramahi Y."/>
            <person name="Beloqui A."/>
            <person name="Lopez-Cortez N."/>
            <person name="Guazzaroni M.E."/>
            <person name="Heipieper H.J."/>
            <person name="Klages S."/>
            <person name="Kotsyurbenko O.R."/>
            <person name="Langer I."/>
            <person name="Nechitaylo T.Y."/>
            <person name="Lunsdorf H."/>
            <person name="Fernandez M."/>
            <person name="Juarez S."/>
            <person name="Ciordia S."/>
            <person name="Singer A."/>
            <person name="Kagan O."/>
            <person name="Egorova O."/>
            <person name="Petit P.A."/>
            <person name="Stogios P."/>
            <person name="Kim Y."/>
            <person name="Tchigvintsev A."/>
            <person name="Flick R."/>
            <person name="Denaro R."/>
            <person name="Genovese M."/>
            <person name="Albar J.P."/>
            <person name="Reva O.N."/>
            <person name="Martinez-Gomariz M."/>
            <person name="Tran H."/>
            <person name="Ferrer M."/>
            <person name="Savchenko A."/>
            <person name="Yakunin A.F."/>
            <person name="Yakimov M.M."/>
            <person name="Golyshina O.V."/>
            <person name="Reinhardt R."/>
            <person name="Golyshin P.N."/>
        </authorList>
    </citation>
    <scope>NUCLEOTIDE SEQUENCE [LARGE SCALE GENOMIC DNA]</scope>
</reference>
<dbReference type="Gene3D" id="3.40.50.720">
    <property type="entry name" value="NAD(P)-binding Rossmann-like Domain"/>
    <property type="match status" value="1"/>
</dbReference>
<dbReference type="KEGG" id="oai:OLEAN_C29640"/>
<evidence type="ECO:0000313" key="5">
    <source>
        <dbReference type="Proteomes" id="UP000032749"/>
    </source>
</evidence>
<dbReference type="InterPro" id="IPR036291">
    <property type="entry name" value="NAD(P)-bd_dom_sf"/>
</dbReference>
<dbReference type="AlphaFoldDB" id="R4YQD0"/>
<dbReference type="EMBL" id="FO203512">
    <property type="protein sequence ID" value="CCK77140.1"/>
    <property type="molecule type" value="Genomic_DNA"/>
</dbReference>
<dbReference type="Pfam" id="PF13561">
    <property type="entry name" value="adh_short_C2"/>
    <property type="match status" value="1"/>
</dbReference>
<dbReference type="PANTHER" id="PTHR42760">
    <property type="entry name" value="SHORT-CHAIN DEHYDROGENASES/REDUCTASES FAMILY MEMBER"/>
    <property type="match status" value="1"/>
</dbReference>
<name>R4YQD0_OLEAN</name>
<keyword evidence="5" id="KW-1185">Reference proteome</keyword>
<dbReference type="EC" id="1.1.1.100" evidence="4"/>
<comment type="similarity">
    <text evidence="1">Belongs to the short-chain dehydrogenases/reductases (SDR) family.</text>
</comment>
<dbReference type="OrthoDB" id="9804774at2"/>
<feature type="domain" description="Ketoreductase" evidence="3">
    <location>
        <begin position="6"/>
        <end position="201"/>
    </location>
</feature>
<protein>
    <submittedName>
        <fullName evidence="4">3-ketoacyl-(Acyl-carrier-protein) reductase</fullName>
        <ecNumber evidence="4">1.1.1.100</ecNumber>
    </submittedName>
</protein>
<dbReference type="SMART" id="SM00822">
    <property type="entry name" value="PKS_KR"/>
    <property type="match status" value="1"/>
</dbReference>
<dbReference type="PROSITE" id="PS00061">
    <property type="entry name" value="ADH_SHORT"/>
    <property type="match status" value="1"/>
</dbReference>
<dbReference type="PRINTS" id="PR00080">
    <property type="entry name" value="SDRFAMILY"/>
</dbReference>
<dbReference type="PANTHER" id="PTHR42760:SF135">
    <property type="entry name" value="BLL7886 PROTEIN"/>
    <property type="match status" value="1"/>
</dbReference>
<dbReference type="SUPFAM" id="SSF51735">
    <property type="entry name" value="NAD(P)-binding Rossmann-fold domains"/>
    <property type="match status" value="1"/>
</dbReference>
<dbReference type="HOGENOM" id="CLU_010194_1_3_6"/>
<dbReference type="PATRIC" id="fig|698738.3.peg.3078"/>
<dbReference type="InterPro" id="IPR002347">
    <property type="entry name" value="SDR_fam"/>
</dbReference>
<dbReference type="InterPro" id="IPR057326">
    <property type="entry name" value="KR_dom"/>
</dbReference>
<dbReference type="PRINTS" id="PR00081">
    <property type="entry name" value="GDHRDH"/>
</dbReference>
<dbReference type="NCBIfam" id="NF006072">
    <property type="entry name" value="PRK08217.1"/>
    <property type="match status" value="1"/>
</dbReference>
<dbReference type="Proteomes" id="UP000032749">
    <property type="component" value="Chromosome"/>
</dbReference>
<dbReference type="STRING" id="698738.OLEAN_C29640"/>
<dbReference type="InterPro" id="IPR020904">
    <property type="entry name" value="Sc_DH/Rdtase_CS"/>
</dbReference>
<organism evidence="4 5">
    <name type="scientific">Oleispira antarctica RB-8</name>
    <dbReference type="NCBI Taxonomy" id="698738"/>
    <lineage>
        <taxon>Bacteria</taxon>
        <taxon>Pseudomonadati</taxon>
        <taxon>Pseudomonadota</taxon>
        <taxon>Gammaproteobacteria</taxon>
        <taxon>Oceanospirillales</taxon>
        <taxon>Oceanospirillaceae</taxon>
        <taxon>Oleispira</taxon>
    </lineage>
</organism>
<evidence type="ECO:0000256" key="1">
    <source>
        <dbReference type="ARBA" id="ARBA00006484"/>
    </source>
</evidence>
<dbReference type="GO" id="GO:0030497">
    <property type="term" value="P:fatty acid elongation"/>
    <property type="evidence" value="ECO:0007669"/>
    <property type="project" value="TreeGrafter"/>
</dbReference>
<accession>R4YQD0</accession>
<evidence type="ECO:0000313" key="4">
    <source>
        <dbReference type="EMBL" id="CCK77140.1"/>
    </source>
</evidence>
<dbReference type="GO" id="GO:0004316">
    <property type="term" value="F:3-oxoacyl-[acyl-carrier-protein] reductase (NADPH) activity"/>
    <property type="evidence" value="ECO:0007669"/>
    <property type="project" value="UniProtKB-EC"/>
</dbReference>
<gene>
    <name evidence="4" type="ORF">OLEAN_C29640</name>
</gene>
<evidence type="ECO:0000256" key="2">
    <source>
        <dbReference type="ARBA" id="ARBA00023002"/>
    </source>
</evidence>
<keyword evidence="2 4" id="KW-0560">Oxidoreductase</keyword>
<evidence type="ECO:0000259" key="3">
    <source>
        <dbReference type="SMART" id="SM00822"/>
    </source>
</evidence>
<dbReference type="FunFam" id="3.40.50.720:FF:000173">
    <property type="entry name" value="3-oxoacyl-[acyl-carrier protein] reductase"/>
    <property type="match status" value="1"/>
</dbReference>
<sequence length="260" mass="27863">MNLTDKVIAITGAGQGLGRAMAVYLANRGADIAIIDLNPEHMEETQKQVEATGRKAAVFSCNVADEQQVEETFAAIPIQLGRLDGLINNAGILRDGLMVKAKGDEISKLSMPQWQAVIDVNLTGVFLCAREASIQMIKQAQTNNESADCAGCIINISSISRAGNMGQSNYSAAKAGVAAMTVTWAKELARQNIRVAAIAPGFIETEMTQSMKPEALAKMTAGIPLKRMGKPDEIAHSAVFIFENDYYTGRIIECDGGLRL</sequence>